<dbReference type="Pfam" id="PF04990">
    <property type="entry name" value="RNA_pol_Rpb1_7"/>
    <property type="match status" value="1"/>
</dbReference>
<evidence type="ECO:0000256" key="8">
    <source>
        <dbReference type="ARBA" id="ARBA00022842"/>
    </source>
</evidence>
<evidence type="ECO:0000256" key="6">
    <source>
        <dbReference type="ARBA" id="ARBA00022723"/>
    </source>
</evidence>
<keyword evidence="4 12" id="KW-0808">Transferase</keyword>
<dbReference type="InterPro" id="IPR044893">
    <property type="entry name" value="RNA_pol_Rpb1_clamp_domain"/>
</dbReference>
<dbReference type="Pfam" id="PF00623">
    <property type="entry name" value="RNA_pol_Rpb1_2"/>
    <property type="match status" value="1"/>
</dbReference>
<dbReference type="STRING" id="1344416.A0A138ZWR3"/>
<keyword evidence="15" id="KW-1185">Reference proteome</keyword>
<name>A0A138ZWR3_GONPJ</name>
<evidence type="ECO:0000256" key="3">
    <source>
        <dbReference type="ARBA" id="ARBA00022478"/>
    </source>
</evidence>
<dbReference type="GO" id="GO:0180034">
    <property type="term" value="P:co-transcriptional lncRNA 3' end processing, cleavage and polyadenylation pathway"/>
    <property type="evidence" value="ECO:0007669"/>
    <property type="project" value="EnsemblFungi"/>
</dbReference>
<dbReference type="FunFam" id="4.10.860.120:FF:000003">
    <property type="entry name" value="DNA-directed RNA polymerase subunit"/>
    <property type="match status" value="1"/>
</dbReference>
<keyword evidence="3 12" id="KW-0240">DNA-directed RNA polymerase</keyword>
<evidence type="ECO:0000256" key="4">
    <source>
        <dbReference type="ARBA" id="ARBA00022679"/>
    </source>
</evidence>
<dbReference type="Pfam" id="PF04998">
    <property type="entry name" value="RNA_pol_Rpb1_5"/>
    <property type="match status" value="1"/>
</dbReference>
<dbReference type="Gene3D" id="3.30.1490.180">
    <property type="entry name" value="RNA polymerase ii"/>
    <property type="match status" value="1"/>
</dbReference>
<dbReference type="OrthoDB" id="270392at2759"/>
<dbReference type="Gene3D" id="2.40.40.20">
    <property type="match status" value="1"/>
</dbReference>
<dbReference type="PANTHER" id="PTHR19376:SF37">
    <property type="entry name" value="DNA-DIRECTED RNA POLYMERASE II SUBUNIT RPB1"/>
    <property type="match status" value="1"/>
</dbReference>
<dbReference type="NCBIfam" id="NF006336">
    <property type="entry name" value="PRK08566.1"/>
    <property type="match status" value="1"/>
</dbReference>
<proteinExistence type="inferred from homology"/>
<dbReference type="Gene3D" id="1.10.132.30">
    <property type="match status" value="1"/>
</dbReference>
<dbReference type="GO" id="GO:0000785">
    <property type="term" value="C:chromatin"/>
    <property type="evidence" value="ECO:0007669"/>
    <property type="project" value="EnsemblFungi"/>
</dbReference>
<dbReference type="InterPro" id="IPR006592">
    <property type="entry name" value="RNA_pol_N"/>
</dbReference>
<dbReference type="GO" id="GO:0006368">
    <property type="term" value="P:transcription elongation by RNA polymerase II"/>
    <property type="evidence" value="ECO:0007669"/>
    <property type="project" value="EnsemblFungi"/>
</dbReference>
<keyword evidence="10 12" id="KW-0804">Transcription</keyword>
<organism evidence="14 15">
    <name type="scientific">Gonapodya prolifera (strain JEL478)</name>
    <name type="common">Monoblepharis prolifera</name>
    <dbReference type="NCBI Taxonomy" id="1344416"/>
    <lineage>
        <taxon>Eukaryota</taxon>
        <taxon>Fungi</taxon>
        <taxon>Fungi incertae sedis</taxon>
        <taxon>Chytridiomycota</taxon>
        <taxon>Chytridiomycota incertae sedis</taxon>
        <taxon>Monoblepharidomycetes</taxon>
        <taxon>Monoblepharidales</taxon>
        <taxon>Gonapodyaceae</taxon>
        <taxon>Gonapodya</taxon>
    </lineage>
</organism>
<dbReference type="InterPro" id="IPR007073">
    <property type="entry name" value="RNA_pol_Rpb1_7"/>
</dbReference>
<accession>A0A138ZWR3</accession>
<keyword evidence="6" id="KW-0479">Metal-binding</keyword>
<dbReference type="InterPro" id="IPR000722">
    <property type="entry name" value="RNA_pol_asu"/>
</dbReference>
<dbReference type="Proteomes" id="UP000070544">
    <property type="component" value="Unassembled WGS sequence"/>
</dbReference>
<dbReference type="GO" id="GO:0006367">
    <property type="term" value="P:transcription initiation at RNA polymerase II promoter"/>
    <property type="evidence" value="ECO:0007669"/>
    <property type="project" value="EnsemblFungi"/>
</dbReference>
<dbReference type="OMA" id="KPCMGIV"/>
<dbReference type="InterPro" id="IPR007083">
    <property type="entry name" value="RNA_pol_Rpb1_4"/>
</dbReference>
<dbReference type="Pfam" id="PF04997">
    <property type="entry name" value="RNA_pol_Rpb1_1"/>
    <property type="match status" value="1"/>
</dbReference>
<comment type="subcellular location">
    <subcellularLocation>
        <location evidence="1">Nucleus</location>
    </subcellularLocation>
</comment>
<dbReference type="InterPro" id="IPR038593">
    <property type="entry name" value="RNA_pol_Rpb1_7_sf"/>
</dbReference>
<evidence type="ECO:0000256" key="10">
    <source>
        <dbReference type="ARBA" id="ARBA00023163"/>
    </source>
</evidence>
<comment type="similarity">
    <text evidence="2 12">Belongs to the RNA polymerase beta' chain family.</text>
</comment>
<dbReference type="InterPro" id="IPR042102">
    <property type="entry name" value="RNA_pol_Rpb1_3_sf"/>
</dbReference>
<keyword evidence="5 12" id="KW-0548">Nucleotidyltransferase</keyword>
<evidence type="ECO:0000256" key="5">
    <source>
        <dbReference type="ARBA" id="ARBA00022695"/>
    </source>
</evidence>
<dbReference type="EC" id="2.7.7.6" evidence="12"/>
<reference evidence="14 15" key="1">
    <citation type="journal article" date="2015" name="Genome Biol. Evol.">
        <title>Phylogenomic analyses indicate that early fungi evolved digesting cell walls of algal ancestors of land plants.</title>
        <authorList>
            <person name="Chang Y."/>
            <person name="Wang S."/>
            <person name="Sekimoto S."/>
            <person name="Aerts A.L."/>
            <person name="Choi C."/>
            <person name="Clum A."/>
            <person name="LaButti K.M."/>
            <person name="Lindquist E.A."/>
            <person name="Yee Ngan C."/>
            <person name="Ohm R.A."/>
            <person name="Salamov A.A."/>
            <person name="Grigoriev I.V."/>
            <person name="Spatafora J.W."/>
            <person name="Berbee M.L."/>
        </authorList>
    </citation>
    <scope>NUCLEOTIDE SEQUENCE [LARGE SCALE GENOMIC DNA]</scope>
    <source>
        <strain evidence="14 15">JEL478</strain>
    </source>
</reference>
<dbReference type="GO" id="GO:0003899">
    <property type="term" value="F:DNA-directed RNA polymerase activity"/>
    <property type="evidence" value="ECO:0007669"/>
    <property type="project" value="UniProtKB-EC"/>
</dbReference>
<dbReference type="Pfam" id="PF05000">
    <property type="entry name" value="RNA_pol_Rpb1_4"/>
    <property type="match status" value="1"/>
</dbReference>
<dbReference type="Gene3D" id="1.10.150.390">
    <property type="match status" value="1"/>
</dbReference>
<dbReference type="GO" id="GO:0003968">
    <property type="term" value="F:RNA-directed RNA polymerase activity"/>
    <property type="evidence" value="ECO:0007669"/>
    <property type="project" value="EnsemblFungi"/>
</dbReference>
<dbReference type="GO" id="GO:0030643">
    <property type="term" value="P:intracellular phosphate ion homeostasis"/>
    <property type="evidence" value="ECO:0007669"/>
    <property type="project" value="EnsemblFungi"/>
</dbReference>
<dbReference type="SUPFAM" id="SSF64484">
    <property type="entry name" value="beta and beta-prime subunits of DNA dependent RNA-polymerase"/>
    <property type="match status" value="1"/>
</dbReference>
<feature type="non-terminal residue" evidence="14">
    <location>
        <position position="1"/>
    </location>
</feature>
<comment type="function">
    <text evidence="12">DNA-dependent RNA polymerase catalyzes the transcription of DNA into RNA using the four ribonucleoside triphosphates as substrates.</text>
</comment>
<dbReference type="PANTHER" id="PTHR19376">
    <property type="entry name" value="DNA-DIRECTED RNA POLYMERASE"/>
    <property type="match status" value="1"/>
</dbReference>
<keyword evidence="7" id="KW-0862">Zinc</keyword>
<dbReference type="GO" id="GO:0006369">
    <property type="term" value="P:termination of RNA polymerase II transcription"/>
    <property type="evidence" value="ECO:0007669"/>
    <property type="project" value="EnsemblFungi"/>
</dbReference>
<feature type="non-terminal residue" evidence="14">
    <location>
        <position position="1389"/>
    </location>
</feature>
<evidence type="ECO:0000313" key="15">
    <source>
        <dbReference type="Proteomes" id="UP000070544"/>
    </source>
</evidence>
<dbReference type="Pfam" id="PF04983">
    <property type="entry name" value="RNA_pol_Rpb1_3"/>
    <property type="match status" value="1"/>
</dbReference>
<gene>
    <name evidence="14" type="ORF">M427DRAFT_83577</name>
</gene>
<evidence type="ECO:0000256" key="2">
    <source>
        <dbReference type="ARBA" id="ARBA00006460"/>
    </source>
</evidence>
<keyword evidence="9" id="KW-0238">DNA-binding</keyword>
<comment type="catalytic activity">
    <reaction evidence="11 12">
        <text>RNA(n) + a ribonucleoside 5'-triphosphate = RNA(n+1) + diphosphate</text>
        <dbReference type="Rhea" id="RHEA:21248"/>
        <dbReference type="Rhea" id="RHEA-COMP:14527"/>
        <dbReference type="Rhea" id="RHEA-COMP:17342"/>
        <dbReference type="ChEBI" id="CHEBI:33019"/>
        <dbReference type="ChEBI" id="CHEBI:61557"/>
        <dbReference type="ChEBI" id="CHEBI:140395"/>
        <dbReference type="EC" id="2.7.7.6"/>
    </reaction>
</comment>
<evidence type="ECO:0000256" key="7">
    <source>
        <dbReference type="ARBA" id="ARBA00022833"/>
    </source>
</evidence>
<evidence type="ECO:0000313" key="14">
    <source>
        <dbReference type="EMBL" id="KXS08894.1"/>
    </source>
</evidence>
<dbReference type="Gene3D" id="6.20.50.80">
    <property type="match status" value="1"/>
</dbReference>
<evidence type="ECO:0000256" key="12">
    <source>
        <dbReference type="RuleBase" id="RU004279"/>
    </source>
</evidence>
<dbReference type="Gene3D" id="1.10.274.100">
    <property type="entry name" value="RNA polymerase Rpb1, domain 3"/>
    <property type="match status" value="1"/>
</dbReference>
<dbReference type="Gene3D" id="3.30.1360.140">
    <property type="match status" value="1"/>
</dbReference>
<dbReference type="InterPro" id="IPR038120">
    <property type="entry name" value="Rpb1_funnel_sf"/>
</dbReference>
<sequence length="1389" mass="154370">SEAKTKQVQYIQYGILSPKTIMAMSVCEIVTAETYDSNRNPVAGGLMDLRMGTLERGLLCATCGEDASACQGHFGHIRLTKPVFHPHCISTIKKILEIFCVFCGELKLDVMEPIIGDILSIKNKKTRFNAAWSQAKTKMVCRNENCRMPQPKIKREGLTLQPIFDPNTVNESNSRMISSIEKILSPEKISNLFNNLSISDLHKIALSPENAHPAWFILTAIPVPPPQVRPSYSGIADHLSAQDDLTFKMGEIIKTNNTLARLLTQKVQNHAMEAYELLVHHVTTLMDNNIAGIPQSKVSNSRVLKGIAQRLKGKEGRLRGNLMGKRVEFSARTVVTGDPYLKVEEVGVPLKIAMKLTFPERVTMHNISKMRLLVANGTYQYPGAYSLTKSNGDVIKLSHVNGQSTFGKPVILPNVEIGDTVHRHIQDGDLVVFNRQPSLHKQSMMAHKAKIMPNLTFRLNLSATSPYNADFDGDEMNLHVPQSLQSVAELDTLLSVPTQIIGSKDSKPLMGIVQDSLLGSRLLTLRDTFLTYDQVTDLMMHIDTFDIPEPCIIKPVPLWSGKQLFSLLLPKTGELVINNSEYDFNDKSGFMTTFDTKVYFQDGYHVSGSLCKRTVGAVSGGLIQFIVTELDNTVAVDILNKIQRLTNQYLLLRGFSVGIGDAMTANGGRSQLEVANMVLDADKVVDKIVRAAKSGALQPQPGLSIHGTMESKIIDDLGKLRDSAGIKVTKEVRNPSNNFVHMMLSGAKGNPINLAQIAATVGQQLVEGKRIQYGFRNRSLPHFNQFDFAPTSRGFVMNSYLRGLSPVEFFFHTAGGREGLTDTAIKTAESGYLQRRLVKALEDIQVSTDGTVRDAQMNILQFKYGDDGFDTSKVQRRLFEPSGIWKKSEYEIKRVVYDNIETNYASILKNDSIALKSIYKTTTTLPFNINHIFNMNRDYATDFDLNLAMSAIESEIDAIQLPSLIKSIVRHEIVNLLIHSKTMVNFQKLFRILGDKIRKSSVVHSDMVGVLTAQSIGEPATQMTLNTFHLAGVGSRAVTLGVPRLKEILNATKNPRTPSMKIKVIVQPDEDAYRKAFKVAQKLEYTSLQDFVLHSDIVYSPYSLRNGSIPLWERVYIAVDTPAFEQKLSSWMIELSMNAHKLALKGYSDLQQIADLISKAYDGLLHITASKMEINNPSIRIRILSRDTSTDNTTAGELELLKEIIATLSNSVRMQGIPSISKTHIVEDNQFIFDPNLGDFKKETSYVIETEGIDLMESMSLDDVVYREVICDDPLQTERILGIEAARKTIINELKKVIEFDGSYVNVRHIMLLADFMCNKGRIKPITRFGINRGDTGVLTRATFEEAVDILINSSITGELDKCQGVSESIILGQVAKVGAGAGDIVVDE</sequence>
<keyword evidence="8" id="KW-0460">Magnesium</keyword>
<dbReference type="SMART" id="SM00663">
    <property type="entry name" value="RPOLA_N"/>
    <property type="match status" value="1"/>
</dbReference>
<dbReference type="GO" id="GO:0005665">
    <property type="term" value="C:RNA polymerase II, core complex"/>
    <property type="evidence" value="ECO:0007669"/>
    <property type="project" value="EnsemblFungi"/>
</dbReference>
<feature type="domain" description="RNA polymerase N-terminal" evidence="13">
    <location>
        <begin position="214"/>
        <end position="524"/>
    </location>
</feature>
<evidence type="ECO:0000256" key="1">
    <source>
        <dbReference type="ARBA" id="ARBA00004123"/>
    </source>
</evidence>
<dbReference type="GO" id="GO:0140463">
    <property type="term" value="F:chromatin-protein adaptor activity"/>
    <property type="evidence" value="ECO:0007669"/>
    <property type="project" value="EnsemblFungi"/>
</dbReference>
<dbReference type="Gene3D" id="6.10.250.2940">
    <property type="match status" value="1"/>
</dbReference>
<dbReference type="GO" id="GO:0019985">
    <property type="term" value="P:translesion synthesis"/>
    <property type="evidence" value="ECO:0007669"/>
    <property type="project" value="EnsemblFungi"/>
</dbReference>
<evidence type="ECO:0000256" key="9">
    <source>
        <dbReference type="ARBA" id="ARBA00023125"/>
    </source>
</evidence>
<dbReference type="InterPro" id="IPR007081">
    <property type="entry name" value="RNA_pol_Rpb1_5"/>
</dbReference>
<dbReference type="GO" id="GO:0003677">
    <property type="term" value="F:DNA binding"/>
    <property type="evidence" value="ECO:0007669"/>
    <property type="project" value="UniProtKB-KW"/>
</dbReference>
<dbReference type="FunFam" id="2.40.40.20:FF:000019">
    <property type="entry name" value="DNA-directed RNA polymerase II subunit RPB1"/>
    <property type="match status" value="1"/>
</dbReference>
<dbReference type="GO" id="GO:0046872">
    <property type="term" value="F:metal ion binding"/>
    <property type="evidence" value="ECO:0007669"/>
    <property type="project" value="UniProtKB-KW"/>
</dbReference>
<evidence type="ECO:0000256" key="11">
    <source>
        <dbReference type="ARBA" id="ARBA00048552"/>
    </source>
</evidence>
<dbReference type="InterPro" id="IPR007080">
    <property type="entry name" value="RNA_pol_Rpb1_1"/>
</dbReference>
<dbReference type="FunFam" id="1.10.274.100:FF:000001">
    <property type="entry name" value="DNA-directed RNA polymerase subunit"/>
    <property type="match status" value="1"/>
</dbReference>
<evidence type="ECO:0000259" key="13">
    <source>
        <dbReference type="SMART" id="SM00663"/>
    </source>
</evidence>
<dbReference type="InterPro" id="IPR045867">
    <property type="entry name" value="DNA-dir_RpoC_beta_prime"/>
</dbReference>
<dbReference type="InterPro" id="IPR007066">
    <property type="entry name" value="RNA_pol_Rpb1_3"/>
</dbReference>
<protein>
    <recommendedName>
        <fullName evidence="12">DNA-directed RNA polymerase subunit</fullName>
        <ecNumber evidence="12">2.7.7.6</ecNumber>
    </recommendedName>
</protein>
<dbReference type="Gene3D" id="4.10.860.120">
    <property type="entry name" value="RNA polymerase II, clamp domain"/>
    <property type="match status" value="1"/>
</dbReference>
<dbReference type="EMBL" id="KQ965929">
    <property type="protein sequence ID" value="KXS08894.1"/>
    <property type="molecule type" value="Genomic_DNA"/>
</dbReference>